<reference evidence="3 4" key="1">
    <citation type="journal article" date="2015" name="Genome Announc.">
        <title>Complete Genome Sequence of Cupriavidus basilensis 4G11, Isolated from the Oak Ridge Field Research Center Site.</title>
        <authorList>
            <person name="Ray J."/>
            <person name="Waters R.J."/>
            <person name="Skerker J.M."/>
            <person name="Kuehl J.V."/>
            <person name="Price M.N."/>
            <person name="Huang J."/>
            <person name="Chakraborty R."/>
            <person name="Arkin A.P."/>
            <person name="Deutschbauer A."/>
        </authorList>
    </citation>
    <scope>NUCLEOTIDE SEQUENCE [LARGE SCALE GENOMIC DNA]</scope>
    <source>
        <strain evidence="3">4G11</strain>
    </source>
</reference>
<evidence type="ECO:0000313" key="3">
    <source>
        <dbReference type="EMBL" id="AJG18441.1"/>
    </source>
</evidence>
<name>A0A0C4YCN3_9BURK</name>
<dbReference type="Gene3D" id="3.30.70.2700">
    <property type="match status" value="1"/>
</dbReference>
<dbReference type="PANTHER" id="PTHR42842:SF3">
    <property type="entry name" value="FAD_NAD(P)-BINDING OXIDOREDUCTASE FAMILY PROTEIN"/>
    <property type="match status" value="1"/>
</dbReference>
<dbReference type="Gene3D" id="3.50.50.60">
    <property type="entry name" value="FAD/NAD(P)-binding domain"/>
    <property type="match status" value="2"/>
</dbReference>
<dbReference type="InterPro" id="IPR028348">
    <property type="entry name" value="FAD-binding_protein"/>
</dbReference>
<dbReference type="PIRSF" id="PIRSF038984">
    <property type="entry name" value="FAD_binding_protein"/>
    <property type="match status" value="1"/>
</dbReference>
<dbReference type="InterPro" id="IPR002937">
    <property type="entry name" value="Amino_oxidase"/>
</dbReference>
<feature type="domain" description="FAD-dependent protein C-terminal" evidence="2">
    <location>
        <begin position="288"/>
        <end position="483"/>
    </location>
</feature>
<dbReference type="InterPro" id="IPR036188">
    <property type="entry name" value="FAD/NAD-bd_sf"/>
</dbReference>
<dbReference type="Pfam" id="PF01593">
    <property type="entry name" value="Amino_oxidase"/>
    <property type="match status" value="1"/>
</dbReference>
<dbReference type="KEGG" id="cbw:RR42_m1033"/>
<dbReference type="InterPro" id="IPR049516">
    <property type="entry name" value="FAD-depend_C"/>
</dbReference>
<dbReference type="PANTHER" id="PTHR42842">
    <property type="entry name" value="FAD/NAD(P)-BINDING OXIDOREDUCTASE"/>
    <property type="match status" value="1"/>
</dbReference>
<organism evidence="3 4">
    <name type="scientific">Cupriavidus basilensis</name>
    <dbReference type="NCBI Taxonomy" id="68895"/>
    <lineage>
        <taxon>Bacteria</taxon>
        <taxon>Pseudomonadati</taxon>
        <taxon>Pseudomonadota</taxon>
        <taxon>Betaproteobacteria</taxon>
        <taxon>Burkholderiales</taxon>
        <taxon>Burkholderiaceae</taxon>
        <taxon>Cupriavidus</taxon>
    </lineage>
</organism>
<dbReference type="OrthoDB" id="9772594at2"/>
<evidence type="ECO:0000259" key="2">
    <source>
        <dbReference type="Pfam" id="PF21688"/>
    </source>
</evidence>
<accession>A0A0C4YCN3</accession>
<dbReference type="GO" id="GO:0016491">
    <property type="term" value="F:oxidoreductase activity"/>
    <property type="evidence" value="ECO:0007669"/>
    <property type="project" value="InterPro"/>
</dbReference>
<dbReference type="RefSeq" id="WP_043344618.1">
    <property type="nucleotide sequence ID" value="NZ_CP010536.1"/>
</dbReference>
<feature type="domain" description="Amine oxidase" evidence="1">
    <location>
        <begin position="215"/>
        <end position="270"/>
    </location>
</feature>
<dbReference type="Pfam" id="PF21688">
    <property type="entry name" value="FAD-depend_C"/>
    <property type="match status" value="1"/>
</dbReference>
<sequence>MLRLSEVKLPLDHAESDLKAVVLARLAELGVKADGLAGFTVYRRAHDARKRSDIKLTYILDIAVKDEAAAIQRMAGKPNWSVTPDMAYRFVAQAPAAGTTLRPVVIGMGPCGLLAGLILAQMGFKPIILERGKEVRERTKDTFGLWRKSVLNPESNVQFGEGGAGTFSDGKLYSQIKDPKHYGRKVLDEFVKAGAPEDILYLARPHIGTFRLVSMVEKMRAEIFALGGEVRFETRVEDLDIEGGKMRGLKLSNGEYLQADHVVLAVGHSARDTFEMLHERGVFMEAKPFSLGFRIEHPQGMINSSRFGKFAGNKLLGAADYKVVHHASNGRAVYSFCMCPGGTVVAAASEPGRVVTNGMSQYVRAERNANAGIVVGITPEDFPGGPLAGIAFQRHWEERAFELGGRNYNAPAQLVGDFIARRPSTAMGAVEPSYKPGVTPTDLSTALPDYIIEAIREALPELDKKIAGFAMHDAVLTGVETRTSSPLRIRRKDNYQSMNVEGLYPAGEGAGYAGGIYSAAIDGIEVAEAVALSIVNGKAA</sequence>
<dbReference type="AlphaFoldDB" id="A0A0C4YCN3"/>
<protein>
    <submittedName>
        <fullName evidence="3">NAD(FAD)-utilizing dehydrogenase</fullName>
    </submittedName>
</protein>
<dbReference type="STRING" id="68895.RR42_m1033"/>
<gene>
    <name evidence="3" type="ORF">RR42_m1033</name>
</gene>
<evidence type="ECO:0000313" key="4">
    <source>
        <dbReference type="Proteomes" id="UP000031843"/>
    </source>
</evidence>
<evidence type="ECO:0000259" key="1">
    <source>
        <dbReference type="Pfam" id="PF01593"/>
    </source>
</evidence>
<dbReference type="Proteomes" id="UP000031843">
    <property type="component" value="Chromosome main"/>
</dbReference>
<dbReference type="SUPFAM" id="SSF51905">
    <property type="entry name" value="FAD/NAD(P)-binding domain"/>
    <property type="match status" value="1"/>
</dbReference>
<dbReference type="EMBL" id="CP010536">
    <property type="protein sequence ID" value="AJG18441.1"/>
    <property type="molecule type" value="Genomic_DNA"/>
</dbReference>
<proteinExistence type="predicted"/>
<keyword evidence="4" id="KW-1185">Reference proteome</keyword>